<sequence>MGIKHRSKRLIDRESSEVDNPSFKINQTTGTKHDSLSLKLSQNQSMATEHGFKQPTNRERFENYSPSLELNQNQSMATEHRFK</sequence>
<dbReference type="EMBL" id="CAJVQC010001148">
    <property type="protein sequence ID" value="CAG8488551.1"/>
    <property type="molecule type" value="Genomic_DNA"/>
</dbReference>
<comment type="caution">
    <text evidence="1">The sequence shown here is derived from an EMBL/GenBank/DDBJ whole genome shotgun (WGS) entry which is preliminary data.</text>
</comment>
<protein>
    <submittedName>
        <fullName evidence="1">36111_t:CDS:1</fullName>
    </submittedName>
</protein>
<proteinExistence type="predicted"/>
<organism evidence="1 2">
    <name type="scientific">Racocetra persica</name>
    <dbReference type="NCBI Taxonomy" id="160502"/>
    <lineage>
        <taxon>Eukaryota</taxon>
        <taxon>Fungi</taxon>
        <taxon>Fungi incertae sedis</taxon>
        <taxon>Mucoromycota</taxon>
        <taxon>Glomeromycotina</taxon>
        <taxon>Glomeromycetes</taxon>
        <taxon>Diversisporales</taxon>
        <taxon>Gigasporaceae</taxon>
        <taxon>Racocetra</taxon>
    </lineage>
</organism>
<accession>A0ACA9KT11</accession>
<reference evidence="1" key="1">
    <citation type="submission" date="2021-06" db="EMBL/GenBank/DDBJ databases">
        <authorList>
            <person name="Kallberg Y."/>
            <person name="Tangrot J."/>
            <person name="Rosling A."/>
        </authorList>
    </citation>
    <scope>NUCLEOTIDE SEQUENCE</scope>
    <source>
        <strain evidence="1">MA461A</strain>
    </source>
</reference>
<name>A0ACA9KT11_9GLOM</name>
<evidence type="ECO:0000313" key="1">
    <source>
        <dbReference type="EMBL" id="CAG8488551.1"/>
    </source>
</evidence>
<keyword evidence="2" id="KW-1185">Reference proteome</keyword>
<gene>
    <name evidence="1" type="ORF">RPERSI_LOCUS1284</name>
</gene>
<dbReference type="Proteomes" id="UP000789920">
    <property type="component" value="Unassembled WGS sequence"/>
</dbReference>
<evidence type="ECO:0000313" key="2">
    <source>
        <dbReference type="Proteomes" id="UP000789920"/>
    </source>
</evidence>